<evidence type="ECO:0000313" key="2">
    <source>
        <dbReference type="EMBL" id="KAF4982063.1"/>
    </source>
</evidence>
<proteinExistence type="predicted"/>
<sequence length="103" mass="10827">MLHRRAEAKTKHGDVIGSLVRRHKGGNDRRGVGAGVGAGVGVVGQQGQYISQVQNSKTLSQKPMNEIMGNPHPGSSNADSEYKAAQFGIVVYPTVGGRTVSDN</sequence>
<dbReference type="AlphaFoldDB" id="A0A8H4URQ4"/>
<dbReference type="EMBL" id="JABEYC010000136">
    <property type="protein sequence ID" value="KAF4982063.1"/>
    <property type="molecule type" value="Genomic_DNA"/>
</dbReference>
<reference evidence="2" key="1">
    <citation type="journal article" date="2020" name="BMC Genomics">
        <title>Correction to: Identification and distribution of gene clusters required for synthesis of sphingolipid metabolism inhibitors in diverse species of the filamentous fungus Fusarium.</title>
        <authorList>
            <person name="Kim H.S."/>
            <person name="Lohmar J.M."/>
            <person name="Busman M."/>
            <person name="Brown D.W."/>
            <person name="Naumann T.A."/>
            <person name="Divon H.H."/>
            <person name="Lysoe E."/>
            <person name="Uhlig S."/>
            <person name="Proctor R.H."/>
        </authorList>
    </citation>
    <scope>NUCLEOTIDE SEQUENCE</scope>
    <source>
        <strain evidence="2">NRRL 22465</strain>
    </source>
</reference>
<gene>
    <name evidence="2" type="ORF">FZEAL_2250</name>
</gene>
<feature type="region of interest" description="Disordered" evidence="1">
    <location>
        <begin position="1"/>
        <end position="33"/>
    </location>
</feature>
<accession>A0A8H4URQ4</accession>
<feature type="compositionally biased region" description="Basic and acidic residues" evidence="1">
    <location>
        <begin position="1"/>
        <end position="14"/>
    </location>
</feature>
<evidence type="ECO:0000313" key="3">
    <source>
        <dbReference type="Proteomes" id="UP000635477"/>
    </source>
</evidence>
<evidence type="ECO:0000256" key="1">
    <source>
        <dbReference type="SAM" id="MobiDB-lite"/>
    </source>
</evidence>
<organism evidence="2 3">
    <name type="scientific">Fusarium zealandicum</name>
    <dbReference type="NCBI Taxonomy" id="1053134"/>
    <lineage>
        <taxon>Eukaryota</taxon>
        <taxon>Fungi</taxon>
        <taxon>Dikarya</taxon>
        <taxon>Ascomycota</taxon>
        <taxon>Pezizomycotina</taxon>
        <taxon>Sordariomycetes</taxon>
        <taxon>Hypocreomycetidae</taxon>
        <taxon>Hypocreales</taxon>
        <taxon>Nectriaceae</taxon>
        <taxon>Fusarium</taxon>
        <taxon>Fusarium staphyleae species complex</taxon>
    </lineage>
</organism>
<keyword evidence="3" id="KW-1185">Reference proteome</keyword>
<comment type="caution">
    <text evidence="2">The sequence shown here is derived from an EMBL/GenBank/DDBJ whole genome shotgun (WGS) entry which is preliminary data.</text>
</comment>
<name>A0A8H4URQ4_9HYPO</name>
<reference evidence="2" key="2">
    <citation type="submission" date="2020-05" db="EMBL/GenBank/DDBJ databases">
        <authorList>
            <person name="Kim H.-S."/>
            <person name="Proctor R.H."/>
            <person name="Brown D.W."/>
        </authorList>
    </citation>
    <scope>NUCLEOTIDE SEQUENCE</scope>
    <source>
        <strain evidence="2">NRRL 22465</strain>
    </source>
</reference>
<protein>
    <submittedName>
        <fullName evidence="2">Uncharacterized protein</fullName>
    </submittedName>
</protein>
<dbReference type="Proteomes" id="UP000635477">
    <property type="component" value="Unassembled WGS sequence"/>
</dbReference>